<dbReference type="InterPro" id="IPR011009">
    <property type="entry name" value="Kinase-like_dom_sf"/>
</dbReference>
<organism evidence="21 22">
    <name type="scientific">Tetranychus urticae</name>
    <name type="common">Two-spotted spider mite</name>
    <dbReference type="NCBI Taxonomy" id="32264"/>
    <lineage>
        <taxon>Eukaryota</taxon>
        <taxon>Metazoa</taxon>
        <taxon>Ecdysozoa</taxon>
        <taxon>Arthropoda</taxon>
        <taxon>Chelicerata</taxon>
        <taxon>Arachnida</taxon>
        <taxon>Acari</taxon>
        <taxon>Acariformes</taxon>
        <taxon>Trombidiformes</taxon>
        <taxon>Prostigmata</taxon>
        <taxon>Eleutherengona</taxon>
        <taxon>Raphignathae</taxon>
        <taxon>Tetranychoidea</taxon>
        <taxon>Tetranychidae</taxon>
        <taxon>Tetranychus</taxon>
    </lineage>
</organism>
<proteinExistence type="inferred from homology"/>
<dbReference type="InterPro" id="IPR000472">
    <property type="entry name" value="Activin_recp"/>
</dbReference>
<evidence type="ECO:0000256" key="11">
    <source>
        <dbReference type="ARBA" id="ARBA00022741"/>
    </source>
</evidence>
<dbReference type="GO" id="GO:0006950">
    <property type="term" value="P:response to stress"/>
    <property type="evidence" value="ECO:0007669"/>
    <property type="project" value="UniProtKB-ARBA"/>
</dbReference>
<dbReference type="EC" id="2.7.11.30" evidence="5"/>
<dbReference type="InterPro" id="IPR000333">
    <property type="entry name" value="TGFB_receptor"/>
</dbReference>
<dbReference type="InterPro" id="IPR003605">
    <property type="entry name" value="GS_dom"/>
</dbReference>
<feature type="transmembrane region" description="Helical" evidence="18">
    <location>
        <begin position="100"/>
        <end position="120"/>
    </location>
</feature>
<keyword evidence="14" id="KW-0460">Magnesium</keyword>
<evidence type="ECO:0000256" key="15">
    <source>
        <dbReference type="ARBA" id="ARBA00022989"/>
    </source>
</evidence>
<dbReference type="SUPFAM" id="SSF56112">
    <property type="entry name" value="Protein kinase-like (PK-like)"/>
    <property type="match status" value="1"/>
</dbReference>
<dbReference type="Pfam" id="PF01064">
    <property type="entry name" value="Activin_recp"/>
    <property type="match status" value="1"/>
</dbReference>
<evidence type="ECO:0000256" key="6">
    <source>
        <dbReference type="ARBA" id="ARBA00022527"/>
    </source>
</evidence>
<protein>
    <recommendedName>
        <fullName evidence="5">receptor protein serine/threonine kinase</fullName>
        <ecNumber evidence="5">2.7.11.30</ecNumber>
    </recommendedName>
</protein>
<evidence type="ECO:0000313" key="22">
    <source>
        <dbReference type="Proteomes" id="UP000015104"/>
    </source>
</evidence>
<evidence type="ECO:0000256" key="17">
    <source>
        <dbReference type="ARBA" id="ARBA00023170"/>
    </source>
</evidence>
<evidence type="ECO:0000256" key="14">
    <source>
        <dbReference type="ARBA" id="ARBA00022842"/>
    </source>
</evidence>
<comment type="cofactor">
    <cofactor evidence="2">
        <name>Mg(2+)</name>
        <dbReference type="ChEBI" id="CHEBI:18420"/>
    </cofactor>
</comment>
<evidence type="ECO:0000256" key="8">
    <source>
        <dbReference type="ARBA" id="ARBA00022692"/>
    </source>
</evidence>
<reference evidence="22" key="1">
    <citation type="submission" date="2011-08" db="EMBL/GenBank/DDBJ databases">
        <authorList>
            <person name="Rombauts S."/>
        </authorList>
    </citation>
    <scope>NUCLEOTIDE SEQUENCE</scope>
    <source>
        <strain evidence="22">London</strain>
    </source>
</reference>
<evidence type="ECO:0000256" key="2">
    <source>
        <dbReference type="ARBA" id="ARBA00001946"/>
    </source>
</evidence>
<keyword evidence="15 18" id="KW-1133">Transmembrane helix</keyword>
<feature type="domain" description="GS" evidence="20">
    <location>
        <begin position="132"/>
        <end position="174"/>
    </location>
</feature>
<dbReference type="Pfam" id="PF07714">
    <property type="entry name" value="PK_Tyr_Ser-Thr"/>
    <property type="match status" value="1"/>
</dbReference>
<evidence type="ECO:0000256" key="13">
    <source>
        <dbReference type="ARBA" id="ARBA00022840"/>
    </source>
</evidence>
<dbReference type="GO" id="GO:0005524">
    <property type="term" value="F:ATP binding"/>
    <property type="evidence" value="ECO:0007669"/>
    <property type="project" value="UniProtKB-KW"/>
</dbReference>
<keyword evidence="10" id="KW-0732">Signal</keyword>
<keyword evidence="13" id="KW-0067">ATP-binding</keyword>
<keyword evidence="16 18" id="KW-0472">Membrane</keyword>
<dbReference type="Gene3D" id="2.10.60.10">
    <property type="entry name" value="CD59"/>
    <property type="match status" value="1"/>
</dbReference>
<comment type="subcellular location">
    <subcellularLocation>
        <location evidence="3">Membrane</location>
        <topology evidence="3">Single-pass type I membrane protein</topology>
    </subcellularLocation>
</comment>
<dbReference type="InterPro" id="IPR008271">
    <property type="entry name" value="Ser/Thr_kinase_AS"/>
</dbReference>
<dbReference type="PROSITE" id="PS00108">
    <property type="entry name" value="PROTEIN_KINASE_ST"/>
    <property type="match status" value="1"/>
</dbReference>
<dbReference type="SUPFAM" id="SSF57302">
    <property type="entry name" value="Snake toxin-like"/>
    <property type="match status" value="1"/>
</dbReference>
<dbReference type="eggNOG" id="KOG2052">
    <property type="taxonomic scope" value="Eukaryota"/>
</dbReference>
<dbReference type="Gene3D" id="3.30.200.20">
    <property type="entry name" value="Phosphorylase Kinase, domain 1"/>
    <property type="match status" value="1"/>
</dbReference>
<evidence type="ECO:0000256" key="3">
    <source>
        <dbReference type="ARBA" id="ARBA00004479"/>
    </source>
</evidence>
<keyword evidence="7" id="KW-0808">Transferase</keyword>
<evidence type="ECO:0000256" key="18">
    <source>
        <dbReference type="SAM" id="Phobius"/>
    </source>
</evidence>
<dbReference type="InterPro" id="IPR000719">
    <property type="entry name" value="Prot_kinase_dom"/>
</dbReference>
<keyword evidence="22" id="KW-1185">Reference proteome</keyword>
<dbReference type="PANTHER" id="PTHR23255">
    <property type="entry name" value="TRANSFORMING GROWTH FACTOR-BETA RECEPTOR TYPE I AND II"/>
    <property type="match status" value="1"/>
</dbReference>
<dbReference type="PROSITE" id="PS50011">
    <property type="entry name" value="PROTEIN_KINASE_DOM"/>
    <property type="match status" value="1"/>
</dbReference>
<evidence type="ECO:0000259" key="20">
    <source>
        <dbReference type="PROSITE" id="PS51256"/>
    </source>
</evidence>
<accession>T1KL82</accession>
<keyword evidence="9" id="KW-0479">Metal-binding</keyword>
<dbReference type="GO" id="GO:0070724">
    <property type="term" value="C:BMP receptor complex"/>
    <property type="evidence" value="ECO:0007669"/>
    <property type="project" value="TreeGrafter"/>
</dbReference>
<evidence type="ECO:0000256" key="9">
    <source>
        <dbReference type="ARBA" id="ARBA00022723"/>
    </source>
</evidence>
<dbReference type="Proteomes" id="UP000015104">
    <property type="component" value="Unassembled WGS sequence"/>
</dbReference>
<dbReference type="PROSITE" id="PS51256">
    <property type="entry name" value="GS"/>
    <property type="match status" value="1"/>
</dbReference>
<evidence type="ECO:0000256" key="10">
    <source>
        <dbReference type="ARBA" id="ARBA00022729"/>
    </source>
</evidence>
<evidence type="ECO:0000256" key="12">
    <source>
        <dbReference type="ARBA" id="ARBA00022777"/>
    </source>
</evidence>
<reference evidence="21" key="2">
    <citation type="submission" date="2015-06" db="UniProtKB">
        <authorList>
            <consortium name="EnsemblMetazoa"/>
        </authorList>
    </citation>
    <scope>IDENTIFICATION</scope>
</reference>
<evidence type="ECO:0000256" key="1">
    <source>
        <dbReference type="ARBA" id="ARBA00001936"/>
    </source>
</evidence>
<evidence type="ECO:0000313" key="21">
    <source>
        <dbReference type="EnsemblMetazoa" id="tetur14g01520.1"/>
    </source>
</evidence>
<keyword evidence="11" id="KW-0547">Nucleotide-binding</keyword>
<evidence type="ECO:0000259" key="19">
    <source>
        <dbReference type="PROSITE" id="PS50011"/>
    </source>
</evidence>
<name>T1KL82_TETUR</name>
<dbReference type="InterPro" id="IPR045860">
    <property type="entry name" value="Snake_toxin-like_sf"/>
</dbReference>
<dbReference type="HOGENOM" id="CLU_000288_8_1_1"/>
<comment type="cofactor">
    <cofactor evidence="1">
        <name>Mn(2+)</name>
        <dbReference type="ChEBI" id="CHEBI:29035"/>
    </cofactor>
</comment>
<evidence type="ECO:0000256" key="5">
    <source>
        <dbReference type="ARBA" id="ARBA00012401"/>
    </source>
</evidence>
<comment type="similarity">
    <text evidence="4">Belongs to the protein kinase superfamily. TKL Ser/Thr protein kinase family. TGFB receptor subfamily.</text>
</comment>
<dbReference type="OrthoDB" id="69842at2759"/>
<keyword evidence="8 18" id="KW-0812">Transmembrane</keyword>
<keyword evidence="6" id="KW-0723">Serine/threonine-protein kinase</keyword>
<evidence type="ECO:0000256" key="7">
    <source>
        <dbReference type="ARBA" id="ARBA00022679"/>
    </source>
</evidence>
<keyword evidence="17" id="KW-0675">Receptor</keyword>
<dbReference type="PANTHER" id="PTHR23255:SF72">
    <property type="entry name" value="RECEPTOR PROTEIN SERINE_THREONINE KINASE"/>
    <property type="match status" value="1"/>
</dbReference>
<evidence type="ECO:0000256" key="16">
    <source>
        <dbReference type="ARBA" id="ARBA00023136"/>
    </source>
</evidence>
<dbReference type="Gene3D" id="1.10.510.10">
    <property type="entry name" value="Transferase(Phosphotransferase) domain 1"/>
    <property type="match status" value="1"/>
</dbReference>
<dbReference type="EMBL" id="CAEY01000210">
    <property type="status" value="NOT_ANNOTATED_CDS"/>
    <property type="molecule type" value="Genomic_DNA"/>
</dbReference>
<dbReference type="OMA" id="NVCIADF"/>
<gene>
    <name evidence="21" type="primary">107365252</name>
</gene>
<evidence type="ECO:0000256" key="4">
    <source>
        <dbReference type="ARBA" id="ARBA00009605"/>
    </source>
</evidence>
<dbReference type="STRING" id="32264.T1KL82"/>
<dbReference type="AlphaFoldDB" id="T1KL82"/>
<dbReference type="KEGG" id="tut:107365252"/>
<feature type="domain" description="Protein kinase" evidence="19">
    <location>
        <begin position="150"/>
        <end position="464"/>
    </location>
</feature>
<dbReference type="GO" id="GO:0071363">
    <property type="term" value="P:cellular response to growth factor stimulus"/>
    <property type="evidence" value="ECO:0007669"/>
    <property type="project" value="TreeGrafter"/>
</dbReference>
<dbReference type="SMART" id="SM00220">
    <property type="entry name" value="S_TKc"/>
    <property type="match status" value="1"/>
</dbReference>
<dbReference type="GO" id="GO:0004675">
    <property type="term" value="F:transmembrane receptor protein serine/threonine kinase activity"/>
    <property type="evidence" value="ECO:0007669"/>
    <property type="project" value="UniProtKB-EC"/>
</dbReference>
<dbReference type="EnsemblMetazoa" id="tetur14g01520.1">
    <property type="protein sequence ID" value="tetur14g01520.1"/>
    <property type="gene ID" value="tetur14g01520"/>
</dbReference>
<sequence>MKRIQCLACEYESCLKPREKCSGAVACFEFITKFLNGTTVVKKGCIDDALYVKLQCHIVQNPEDRNLLVSTKCCFSDFCNDNPIVPDDVPFKSDTIDLKFIVIILVAVLLVAALLLYFAWKKRRPTKVKCPSIQEDLKEDLKSCDFSSNFDSSETSGSGRYGQPLLTTRTVSRVINRDVPVYKGRTNEVYRGTWLGSPVAIKAFNSRDEHIFQRELEVYRAINKHENILEFIAADCISVDACTQQWLITNYYPLGSMYDFLNTFKIDQRQCLSILRGIINGLDYLHSEDVVPEIAHRDIKSKNILMKNDHNVCIADFGLAVTFYKDTGKLINAEKYKVGTIRYMPPEILSDSFNSSSIVSHKQADIYSLSLVMWEACRRCYSRDGKVDDYSLPFGGIVPSDPSFEDMKKIVCDDQRPNINTRMENDPVISRITKIMQECWYTSPIKRLTSLRIKKSLNKIDIFP</sequence>
<keyword evidence="12" id="KW-0418">Kinase</keyword>
<dbReference type="InterPro" id="IPR001245">
    <property type="entry name" value="Ser-Thr/Tyr_kinase_cat_dom"/>
</dbReference>